<dbReference type="eggNOG" id="COG1253">
    <property type="taxonomic scope" value="Bacteria"/>
</dbReference>
<comment type="similarity">
    <text evidence="2">Belongs to the UPF0053 family.</text>
</comment>
<dbReference type="STRING" id="1142394.PSMK_14480"/>
<dbReference type="CDD" id="cd04590">
    <property type="entry name" value="CBS_pair_CorC_HlyC_assoc"/>
    <property type="match status" value="1"/>
</dbReference>
<evidence type="ECO:0000256" key="3">
    <source>
        <dbReference type="ARBA" id="ARBA00022475"/>
    </source>
</evidence>
<dbReference type="InterPro" id="IPR000644">
    <property type="entry name" value="CBS_dom"/>
</dbReference>
<dbReference type="InterPro" id="IPR046342">
    <property type="entry name" value="CBS_dom_sf"/>
</dbReference>
<dbReference type="PANTHER" id="PTHR22777">
    <property type="entry name" value="HEMOLYSIN-RELATED"/>
    <property type="match status" value="1"/>
</dbReference>
<dbReference type="InterPro" id="IPR016169">
    <property type="entry name" value="FAD-bd_PCMH_sub2"/>
</dbReference>
<evidence type="ECO:0000256" key="9">
    <source>
        <dbReference type="PROSITE-ProRule" id="PRU00703"/>
    </source>
</evidence>
<evidence type="ECO:0000256" key="4">
    <source>
        <dbReference type="ARBA" id="ARBA00022692"/>
    </source>
</evidence>
<dbReference type="AlphaFoldDB" id="I0IEB9"/>
<keyword evidence="13" id="KW-1185">Reference proteome</keyword>
<evidence type="ECO:0000256" key="5">
    <source>
        <dbReference type="ARBA" id="ARBA00022737"/>
    </source>
</evidence>
<keyword evidence="3" id="KW-1003">Cell membrane</keyword>
<keyword evidence="6 10" id="KW-1133">Transmembrane helix</keyword>
<dbReference type="RefSeq" id="WP_014436826.1">
    <property type="nucleotide sequence ID" value="NC_017080.1"/>
</dbReference>
<dbReference type="Pfam" id="PF03471">
    <property type="entry name" value="CorC_HlyC"/>
    <property type="match status" value="1"/>
</dbReference>
<accession>I0IEB9</accession>
<evidence type="ECO:0000256" key="8">
    <source>
        <dbReference type="ARBA" id="ARBA00023136"/>
    </source>
</evidence>
<evidence type="ECO:0000256" key="2">
    <source>
        <dbReference type="ARBA" id="ARBA00006337"/>
    </source>
</evidence>
<dbReference type="InterPro" id="IPR036318">
    <property type="entry name" value="FAD-bd_PCMH-like_sf"/>
</dbReference>
<proteinExistence type="inferred from homology"/>
<feature type="transmembrane region" description="Helical" evidence="10">
    <location>
        <begin position="121"/>
        <end position="141"/>
    </location>
</feature>
<evidence type="ECO:0000259" key="11">
    <source>
        <dbReference type="PROSITE" id="PS51371"/>
    </source>
</evidence>
<protein>
    <submittedName>
        <fullName evidence="12">Hypothetical membrane protein</fullName>
    </submittedName>
</protein>
<feature type="transmembrane region" description="Helical" evidence="10">
    <location>
        <begin position="6"/>
        <end position="25"/>
    </location>
</feature>
<feature type="domain" description="CBS" evidence="11">
    <location>
        <begin position="205"/>
        <end position="264"/>
    </location>
</feature>
<dbReference type="InterPro" id="IPR044751">
    <property type="entry name" value="Ion_transp-like_CBS"/>
</dbReference>
<dbReference type="HOGENOM" id="CLU_015237_4_1_0"/>
<dbReference type="Gene3D" id="3.30.465.10">
    <property type="match status" value="1"/>
</dbReference>
<dbReference type="GO" id="GO:0050660">
    <property type="term" value="F:flavin adenine dinucleotide binding"/>
    <property type="evidence" value="ECO:0007669"/>
    <property type="project" value="InterPro"/>
</dbReference>
<dbReference type="SMART" id="SM01091">
    <property type="entry name" value="CorC_HlyC"/>
    <property type="match status" value="1"/>
</dbReference>
<keyword evidence="5" id="KW-0677">Repeat</keyword>
<dbReference type="SMART" id="SM00116">
    <property type="entry name" value="CBS"/>
    <property type="match status" value="2"/>
</dbReference>
<dbReference type="OrthoDB" id="9798188at2"/>
<evidence type="ECO:0000256" key="7">
    <source>
        <dbReference type="ARBA" id="ARBA00023122"/>
    </source>
</evidence>
<feature type="transmembrane region" description="Helical" evidence="10">
    <location>
        <begin position="91"/>
        <end position="114"/>
    </location>
</feature>
<dbReference type="PROSITE" id="PS51371">
    <property type="entry name" value="CBS"/>
    <property type="match status" value="2"/>
</dbReference>
<organism evidence="12 13">
    <name type="scientific">Phycisphaera mikurensis (strain NBRC 102666 / KCTC 22515 / FYK2301M01)</name>
    <dbReference type="NCBI Taxonomy" id="1142394"/>
    <lineage>
        <taxon>Bacteria</taxon>
        <taxon>Pseudomonadati</taxon>
        <taxon>Planctomycetota</taxon>
        <taxon>Phycisphaerae</taxon>
        <taxon>Phycisphaerales</taxon>
        <taxon>Phycisphaeraceae</taxon>
        <taxon>Phycisphaera</taxon>
    </lineage>
</organism>
<dbReference type="Pfam" id="PF01595">
    <property type="entry name" value="CNNM"/>
    <property type="match status" value="1"/>
</dbReference>
<feature type="domain" description="CBS" evidence="11">
    <location>
        <begin position="269"/>
        <end position="326"/>
    </location>
</feature>
<evidence type="ECO:0000256" key="1">
    <source>
        <dbReference type="ARBA" id="ARBA00004651"/>
    </source>
</evidence>
<dbReference type="Pfam" id="PF00571">
    <property type="entry name" value="CBS"/>
    <property type="match status" value="2"/>
</dbReference>
<dbReference type="GO" id="GO:0005886">
    <property type="term" value="C:plasma membrane"/>
    <property type="evidence" value="ECO:0007669"/>
    <property type="project" value="UniProtKB-SubCell"/>
</dbReference>
<sequence>MTATVVLIGIAGIAASYFAACHNALKILSRRRLAELLEQRGREDRLARVVAEVPDLLLATGVARATAAMVLVLAGYRVFELAGVDAGWRRYGFAAALAVVLMGVFTVAVPVYWAAYRRERLLLWSIPVLHALRIALFPLTFPLRVIDPMVRRVSGVELHDEEDDLAEQVLDAVERHDEELTVDEAQRQMIEGVVEMSETTVAEIMTPRTDVEGLPEGLNLQEVQDAVMAAGHSRIPVYRESLDEIVGLLYVKDLIAFLNRPEAFELAAVWREPLLVPETKSVREMLAEFRRRQVHLAVVLDEYGGTAGLVTIEDILEEIVGEIHDEYEEKDEEPALEMDADGRRAVVDARMHVDVLNDAMNLDLPDDGDYETLAGFVFSKLGHIPVAGEAFEDCGCRFEVLKAERTRVVEVGVAVLEEA</sequence>
<reference evidence="12 13" key="1">
    <citation type="submission" date="2012-02" db="EMBL/GenBank/DDBJ databases">
        <title>Complete genome sequence of Phycisphaera mikurensis NBRC 102666.</title>
        <authorList>
            <person name="Ankai A."/>
            <person name="Hosoyama A."/>
            <person name="Terui Y."/>
            <person name="Sekine M."/>
            <person name="Fukai R."/>
            <person name="Kato Y."/>
            <person name="Nakamura S."/>
            <person name="Yamada-Narita S."/>
            <person name="Kawakoshi A."/>
            <person name="Fukunaga Y."/>
            <person name="Yamazaki S."/>
            <person name="Fujita N."/>
        </authorList>
    </citation>
    <scope>NUCLEOTIDE SEQUENCE [LARGE SCALE GENOMIC DNA]</scope>
    <source>
        <strain evidence="13">NBRC 102666 / KCTC 22515 / FYK2301M01</strain>
    </source>
</reference>
<dbReference type="SUPFAM" id="SSF56176">
    <property type="entry name" value="FAD-binding/transporter-associated domain-like"/>
    <property type="match status" value="1"/>
</dbReference>
<gene>
    <name evidence="12" type="ordered locus">PSMK_14480</name>
</gene>
<dbReference type="EMBL" id="AP012338">
    <property type="protein sequence ID" value="BAM03607.1"/>
    <property type="molecule type" value="Genomic_DNA"/>
</dbReference>
<evidence type="ECO:0000313" key="12">
    <source>
        <dbReference type="EMBL" id="BAM03607.1"/>
    </source>
</evidence>
<dbReference type="Gene3D" id="3.10.580.10">
    <property type="entry name" value="CBS-domain"/>
    <property type="match status" value="1"/>
</dbReference>
<keyword evidence="7 9" id="KW-0129">CBS domain</keyword>
<dbReference type="InterPro" id="IPR002550">
    <property type="entry name" value="CNNM"/>
</dbReference>
<evidence type="ECO:0000313" key="13">
    <source>
        <dbReference type="Proteomes" id="UP000007881"/>
    </source>
</evidence>
<feature type="transmembrane region" description="Helical" evidence="10">
    <location>
        <begin position="56"/>
        <end position="79"/>
    </location>
</feature>
<comment type="subcellular location">
    <subcellularLocation>
        <location evidence="1">Cell membrane</location>
        <topology evidence="1">Multi-pass membrane protein</topology>
    </subcellularLocation>
</comment>
<keyword evidence="8 10" id="KW-0472">Membrane</keyword>
<evidence type="ECO:0000256" key="6">
    <source>
        <dbReference type="ARBA" id="ARBA00022989"/>
    </source>
</evidence>
<keyword evidence="4 10" id="KW-0812">Transmembrane</keyword>
<dbReference type="SUPFAM" id="SSF54631">
    <property type="entry name" value="CBS-domain pair"/>
    <property type="match status" value="1"/>
</dbReference>
<dbReference type="PANTHER" id="PTHR22777:SF32">
    <property type="entry name" value="UPF0053 INNER MEMBRANE PROTEIN YFJD"/>
    <property type="match status" value="1"/>
</dbReference>
<name>I0IEB9_PHYMF</name>
<evidence type="ECO:0000256" key="10">
    <source>
        <dbReference type="SAM" id="Phobius"/>
    </source>
</evidence>
<dbReference type="Proteomes" id="UP000007881">
    <property type="component" value="Chromosome"/>
</dbReference>
<dbReference type="InterPro" id="IPR005170">
    <property type="entry name" value="Transptr-assoc_dom"/>
</dbReference>
<dbReference type="KEGG" id="phm:PSMK_14480"/>
<dbReference type="FunFam" id="3.10.580.10:FF:000002">
    <property type="entry name" value="Magnesium/cobalt efflux protein CorC"/>
    <property type="match status" value="1"/>
</dbReference>